<feature type="compositionally biased region" description="Polar residues" evidence="1">
    <location>
        <begin position="350"/>
        <end position="360"/>
    </location>
</feature>
<gene>
    <name evidence="2" type="ORF">DdX_03232</name>
</gene>
<feature type="region of interest" description="Disordered" evidence="1">
    <location>
        <begin position="350"/>
        <end position="470"/>
    </location>
</feature>
<feature type="compositionally biased region" description="Low complexity" evidence="1">
    <location>
        <begin position="361"/>
        <end position="378"/>
    </location>
</feature>
<evidence type="ECO:0000256" key="1">
    <source>
        <dbReference type="SAM" id="MobiDB-lite"/>
    </source>
</evidence>
<feature type="region of interest" description="Disordered" evidence="1">
    <location>
        <begin position="545"/>
        <end position="626"/>
    </location>
</feature>
<proteinExistence type="predicted"/>
<feature type="compositionally biased region" description="Polar residues" evidence="1">
    <location>
        <begin position="602"/>
        <end position="613"/>
    </location>
</feature>
<feature type="region of interest" description="Disordered" evidence="1">
    <location>
        <begin position="141"/>
        <end position="172"/>
    </location>
</feature>
<feature type="compositionally biased region" description="Polar residues" evidence="1">
    <location>
        <begin position="546"/>
        <end position="562"/>
    </location>
</feature>
<feature type="compositionally biased region" description="Low complexity" evidence="1">
    <location>
        <begin position="200"/>
        <end position="213"/>
    </location>
</feature>
<feature type="compositionally biased region" description="Polar residues" evidence="1">
    <location>
        <begin position="221"/>
        <end position="251"/>
    </location>
</feature>
<evidence type="ECO:0000313" key="2">
    <source>
        <dbReference type="EMBL" id="KAI1726511.1"/>
    </source>
</evidence>
<dbReference type="Proteomes" id="UP001201812">
    <property type="component" value="Unassembled WGS sequence"/>
</dbReference>
<evidence type="ECO:0000313" key="3">
    <source>
        <dbReference type="Proteomes" id="UP001201812"/>
    </source>
</evidence>
<feature type="compositionally biased region" description="Polar residues" evidence="1">
    <location>
        <begin position="379"/>
        <end position="391"/>
    </location>
</feature>
<reference evidence="2" key="1">
    <citation type="submission" date="2022-01" db="EMBL/GenBank/DDBJ databases">
        <title>Genome Sequence Resource for Two Populations of Ditylenchus destructor, the Migratory Endoparasitic Phytonematode.</title>
        <authorList>
            <person name="Zhang H."/>
            <person name="Lin R."/>
            <person name="Xie B."/>
        </authorList>
    </citation>
    <scope>NUCLEOTIDE SEQUENCE</scope>
    <source>
        <strain evidence="2">BazhouSP</strain>
    </source>
</reference>
<feature type="region of interest" description="Disordered" evidence="1">
    <location>
        <begin position="96"/>
        <end position="129"/>
    </location>
</feature>
<organism evidence="2 3">
    <name type="scientific">Ditylenchus destructor</name>
    <dbReference type="NCBI Taxonomy" id="166010"/>
    <lineage>
        <taxon>Eukaryota</taxon>
        <taxon>Metazoa</taxon>
        <taxon>Ecdysozoa</taxon>
        <taxon>Nematoda</taxon>
        <taxon>Chromadorea</taxon>
        <taxon>Rhabditida</taxon>
        <taxon>Tylenchina</taxon>
        <taxon>Tylenchomorpha</taxon>
        <taxon>Sphaerularioidea</taxon>
        <taxon>Anguinidae</taxon>
        <taxon>Anguininae</taxon>
        <taxon>Ditylenchus</taxon>
    </lineage>
</organism>
<feature type="compositionally biased region" description="Low complexity" evidence="1">
    <location>
        <begin position="442"/>
        <end position="456"/>
    </location>
</feature>
<comment type="caution">
    <text evidence="2">The sequence shown here is derived from an EMBL/GenBank/DDBJ whole genome shotgun (WGS) entry which is preliminary data.</text>
</comment>
<accession>A0AAD4R6Q3</accession>
<dbReference type="AlphaFoldDB" id="A0AAD4R6Q3"/>
<feature type="region of interest" description="Disordered" evidence="1">
    <location>
        <begin position="200"/>
        <end position="251"/>
    </location>
</feature>
<protein>
    <submittedName>
        <fullName evidence="2">Uncharacterized protein</fullName>
    </submittedName>
</protein>
<keyword evidence="3" id="KW-1185">Reference proteome</keyword>
<name>A0AAD4R6Q3_9BILA</name>
<feature type="compositionally biased region" description="Acidic residues" evidence="1">
    <location>
        <begin position="109"/>
        <end position="124"/>
    </location>
</feature>
<sequence length="642" mass="69613">MVGQSVDFDYNGPPINVNNGTALELVRNFGIQNAWYAFLKLRGMNLSKEDADKAEALKRFRSKIRRLKKTSESLKEKPDDYHIFAGKEFGTFLQPDSLELRKDSGSGSEDNDDANDDSTGEDEAVAVPTTSSLLEVLKGATASESKPPAENTEALSHCDFKPAPPVENAASKRHQETIDDVVSSIMNKIRNNLPFEGELSSATSALSPPATSRSTKKAGRNAQSKGTKGSKTNLITSPKTEEQSTVFSPAFPTTTTMSDQVTILSNFNDIIRASTSTAHPQLASPSHTKIIGQSSPHQITQIPIATAQYPFAMPFATINIPGMPAQGITLPTNITVQALLQSLQQQAKKTQFHLQPQQETPDSSQDVPSTQQQQQEPQNALQTGIVPQSATVKKRAPAKKKTVEKVAVPETSKKPVKSEPAVTKTDVEESKLTAPLEKAKASPKATKPKGTAAKQKASAESETKAVQEANDENLKRIAELESQLSKAQKQLAAEKNKFINQKKKLDKVQADLEKNADAIQLVQIDLACQKTDNNNLTAENIALKAENQQLRSKGASTKTPPMNKSKGKSKPGETSNSPSKDAKSGFAKPGPSSRNGKRAHQSPESSAEDQSYNPIPEAVEYGRRQSKRICVSRSKYLYPVGY</sequence>
<feature type="compositionally biased region" description="Basic residues" evidence="1">
    <location>
        <begin position="392"/>
        <end position="402"/>
    </location>
</feature>
<dbReference type="EMBL" id="JAKKPZ010000002">
    <property type="protein sequence ID" value="KAI1726511.1"/>
    <property type="molecule type" value="Genomic_DNA"/>
</dbReference>